<keyword evidence="1" id="KW-0813">Transport</keyword>
<dbReference type="Gene3D" id="3.40.50.300">
    <property type="entry name" value="P-loop containing nucleotide triphosphate hydrolases"/>
    <property type="match status" value="1"/>
</dbReference>
<evidence type="ECO:0000313" key="6">
    <source>
        <dbReference type="Proteomes" id="UP001596494"/>
    </source>
</evidence>
<organism evidence="5 6">
    <name type="scientific">Halobacillus campisalis</name>
    <dbReference type="NCBI Taxonomy" id="435909"/>
    <lineage>
        <taxon>Bacteria</taxon>
        <taxon>Bacillati</taxon>
        <taxon>Bacillota</taxon>
        <taxon>Bacilli</taxon>
        <taxon>Bacillales</taxon>
        <taxon>Bacillaceae</taxon>
        <taxon>Halobacillus</taxon>
    </lineage>
</organism>
<feature type="domain" description="ABC transporter" evidence="4">
    <location>
        <begin position="22"/>
        <end position="253"/>
    </location>
</feature>
<accession>A0ABW2K700</accession>
<reference evidence="6" key="1">
    <citation type="journal article" date="2019" name="Int. J. Syst. Evol. Microbiol.">
        <title>The Global Catalogue of Microorganisms (GCM) 10K type strain sequencing project: providing services to taxonomists for standard genome sequencing and annotation.</title>
        <authorList>
            <consortium name="The Broad Institute Genomics Platform"/>
            <consortium name="The Broad Institute Genome Sequencing Center for Infectious Disease"/>
            <person name="Wu L."/>
            <person name="Ma J."/>
        </authorList>
    </citation>
    <scope>NUCLEOTIDE SEQUENCE [LARGE SCALE GENOMIC DNA]</scope>
    <source>
        <strain evidence="6">CCUG 73951</strain>
    </source>
</reference>
<evidence type="ECO:0000256" key="2">
    <source>
        <dbReference type="ARBA" id="ARBA00022741"/>
    </source>
</evidence>
<dbReference type="InterPro" id="IPR003439">
    <property type="entry name" value="ABC_transporter-like_ATP-bd"/>
</dbReference>
<dbReference type="PANTHER" id="PTHR42788">
    <property type="entry name" value="TAURINE IMPORT ATP-BINDING PROTEIN-RELATED"/>
    <property type="match status" value="1"/>
</dbReference>
<dbReference type="InterPro" id="IPR027417">
    <property type="entry name" value="P-loop_NTPase"/>
</dbReference>
<dbReference type="InterPro" id="IPR050166">
    <property type="entry name" value="ABC_transporter_ATP-bind"/>
</dbReference>
<sequence>MKTAQSLVQERQPEEMEKTPIVSMHQVGKVFPNGYTAVENVNTSIKEGEFVSFVGPSGCGKSTIFKMISGLISPSEGELEILGESGSDQQQQSNDVGFVFQDSTLLPWRSVIKNVMLPLEFQNLSKAEMKEQAEEVLELVGLKDYAEALPRQLSGGMRMRVSIARALVAKPKLLLMDEPFGALDEITRQSLQSELLRIWESQKMTVLFITHNVFEAVYLSTRVAVMTPGPGKIASSVDIPMPFPRTDKVRTSHQFSDIVGKVSQNLKF</sequence>
<dbReference type="EMBL" id="JBHTBY010000017">
    <property type="protein sequence ID" value="MFC7322594.1"/>
    <property type="molecule type" value="Genomic_DNA"/>
</dbReference>
<dbReference type="SMART" id="SM00382">
    <property type="entry name" value="AAA"/>
    <property type="match status" value="1"/>
</dbReference>
<dbReference type="SUPFAM" id="SSF52540">
    <property type="entry name" value="P-loop containing nucleoside triphosphate hydrolases"/>
    <property type="match status" value="1"/>
</dbReference>
<dbReference type="InterPro" id="IPR003593">
    <property type="entry name" value="AAA+_ATPase"/>
</dbReference>
<evidence type="ECO:0000256" key="1">
    <source>
        <dbReference type="ARBA" id="ARBA00022448"/>
    </source>
</evidence>
<dbReference type="PROSITE" id="PS50893">
    <property type="entry name" value="ABC_TRANSPORTER_2"/>
    <property type="match status" value="1"/>
</dbReference>
<dbReference type="PANTHER" id="PTHR42788:SF19">
    <property type="entry name" value="ALIPHATIC SULFONATES IMPORT ATP-BINDING PROTEIN SSUB 2"/>
    <property type="match status" value="1"/>
</dbReference>
<keyword evidence="3 5" id="KW-0067">ATP-binding</keyword>
<dbReference type="InterPro" id="IPR017871">
    <property type="entry name" value="ABC_transporter-like_CS"/>
</dbReference>
<name>A0ABW2K700_9BACI</name>
<evidence type="ECO:0000259" key="4">
    <source>
        <dbReference type="PROSITE" id="PS50893"/>
    </source>
</evidence>
<dbReference type="Pfam" id="PF00005">
    <property type="entry name" value="ABC_tran"/>
    <property type="match status" value="1"/>
</dbReference>
<proteinExistence type="predicted"/>
<keyword evidence="2" id="KW-0547">Nucleotide-binding</keyword>
<dbReference type="RefSeq" id="WP_289214966.1">
    <property type="nucleotide sequence ID" value="NZ_JAPVRC010000002.1"/>
</dbReference>
<evidence type="ECO:0000313" key="5">
    <source>
        <dbReference type="EMBL" id="MFC7322594.1"/>
    </source>
</evidence>
<evidence type="ECO:0000256" key="3">
    <source>
        <dbReference type="ARBA" id="ARBA00022840"/>
    </source>
</evidence>
<dbReference type="PROSITE" id="PS00211">
    <property type="entry name" value="ABC_TRANSPORTER_1"/>
    <property type="match status" value="1"/>
</dbReference>
<dbReference type="Proteomes" id="UP001596494">
    <property type="component" value="Unassembled WGS sequence"/>
</dbReference>
<gene>
    <name evidence="5" type="ORF">ACFQMN_17150</name>
</gene>
<protein>
    <submittedName>
        <fullName evidence="5">ABC transporter ATP-binding protein</fullName>
    </submittedName>
</protein>
<dbReference type="CDD" id="cd03293">
    <property type="entry name" value="ABC_NrtD_SsuB_transporters"/>
    <property type="match status" value="1"/>
</dbReference>
<comment type="caution">
    <text evidence="5">The sequence shown here is derived from an EMBL/GenBank/DDBJ whole genome shotgun (WGS) entry which is preliminary data.</text>
</comment>
<keyword evidence="6" id="KW-1185">Reference proteome</keyword>
<dbReference type="GO" id="GO:0005524">
    <property type="term" value="F:ATP binding"/>
    <property type="evidence" value="ECO:0007669"/>
    <property type="project" value="UniProtKB-KW"/>
</dbReference>